<evidence type="ECO:0000313" key="2">
    <source>
        <dbReference type="WBParaSite" id="ACAC_0000087301-mRNA-1"/>
    </source>
</evidence>
<proteinExistence type="predicted"/>
<reference evidence="1" key="1">
    <citation type="submission" date="2012-09" db="EMBL/GenBank/DDBJ databases">
        <authorList>
            <person name="Martin A.A."/>
        </authorList>
    </citation>
    <scope>NUCLEOTIDE SEQUENCE</scope>
</reference>
<protein>
    <submittedName>
        <fullName evidence="2">Velvet domain-containing protein</fullName>
    </submittedName>
</protein>
<keyword evidence="1" id="KW-1185">Reference proteome</keyword>
<accession>A0A0K0CUH5</accession>
<dbReference type="Proteomes" id="UP000035642">
    <property type="component" value="Unassembled WGS sequence"/>
</dbReference>
<dbReference type="AlphaFoldDB" id="A0A0K0CUH5"/>
<sequence>MREQQLPMLYDLDGKPVLSTFCVQVFHSAPPHPAGRVLPYGVERVPSVPPRYRACPVSKLRRHSSQIYDTLITVNCF</sequence>
<dbReference type="WBParaSite" id="ACAC_0000087301-mRNA-1">
    <property type="protein sequence ID" value="ACAC_0000087301-mRNA-1"/>
    <property type="gene ID" value="ACAC_0000087301"/>
</dbReference>
<name>A0A0K0CUH5_ANGCA</name>
<reference evidence="2" key="2">
    <citation type="submission" date="2017-02" db="UniProtKB">
        <authorList>
            <consortium name="WormBaseParasite"/>
        </authorList>
    </citation>
    <scope>IDENTIFICATION</scope>
</reference>
<evidence type="ECO:0000313" key="1">
    <source>
        <dbReference type="Proteomes" id="UP000035642"/>
    </source>
</evidence>
<organism evidence="1 2">
    <name type="scientific">Angiostrongylus cantonensis</name>
    <name type="common">Rat lungworm</name>
    <dbReference type="NCBI Taxonomy" id="6313"/>
    <lineage>
        <taxon>Eukaryota</taxon>
        <taxon>Metazoa</taxon>
        <taxon>Ecdysozoa</taxon>
        <taxon>Nematoda</taxon>
        <taxon>Chromadorea</taxon>
        <taxon>Rhabditida</taxon>
        <taxon>Rhabditina</taxon>
        <taxon>Rhabditomorpha</taxon>
        <taxon>Strongyloidea</taxon>
        <taxon>Metastrongylidae</taxon>
        <taxon>Angiostrongylus</taxon>
    </lineage>
</organism>